<keyword evidence="2" id="KW-0479">Metal-binding</keyword>
<dbReference type="SUPFAM" id="SSF50630">
    <property type="entry name" value="Acid proteases"/>
    <property type="match status" value="1"/>
</dbReference>
<dbReference type="PROSITE" id="PS50158">
    <property type="entry name" value="ZF_CCHC"/>
    <property type="match status" value="1"/>
</dbReference>
<dbReference type="InterPro" id="IPR018061">
    <property type="entry name" value="Retropepsins"/>
</dbReference>
<evidence type="ECO:0000313" key="6">
    <source>
        <dbReference type="Proteomes" id="UP000683360"/>
    </source>
</evidence>
<evidence type="ECO:0000313" key="5">
    <source>
        <dbReference type="EMBL" id="CAG2212108.1"/>
    </source>
</evidence>
<dbReference type="InterPro" id="IPR021109">
    <property type="entry name" value="Peptidase_aspartic_dom_sf"/>
</dbReference>
<evidence type="ECO:0000256" key="3">
    <source>
        <dbReference type="SAM" id="MobiDB-lite"/>
    </source>
</evidence>
<accession>A0A8S3RU62</accession>
<reference evidence="5" key="1">
    <citation type="submission" date="2021-03" db="EMBL/GenBank/DDBJ databases">
        <authorList>
            <person name="Bekaert M."/>
        </authorList>
    </citation>
    <scope>NUCLEOTIDE SEQUENCE</scope>
</reference>
<dbReference type="Gene3D" id="2.40.70.10">
    <property type="entry name" value="Acid Proteases"/>
    <property type="match status" value="1"/>
</dbReference>
<name>A0A8S3RU62_MYTED</name>
<comment type="caution">
    <text evidence="5">The sequence shown here is derived from an EMBL/GenBank/DDBJ whole genome shotgun (WGS) entry which is preliminary data.</text>
</comment>
<dbReference type="Proteomes" id="UP000683360">
    <property type="component" value="Unassembled WGS sequence"/>
</dbReference>
<evidence type="ECO:0000256" key="1">
    <source>
        <dbReference type="ARBA" id="ARBA00022801"/>
    </source>
</evidence>
<dbReference type="SMART" id="SM00343">
    <property type="entry name" value="ZnF_C2HC"/>
    <property type="match status" value="1"/>
</dbReference>
<feature type="region of interest" description="Disordered" evidence="3">
    <location>
        <begin position="85"/>
        <end position="121"/>
    </location>
</feature>
<evidence type="ECO:0000256" key="2">
    <source>
        <dbReference type="PROSITE-ProRule" id="PRU00047"/>
    </source>
</evidence>
<dbReference type="InterPro" id="IPR001878">
    <property type="entry name" value="Znf_CCHC"/>
</dbReference>
<proteinExistence type="predicted"/>
<dbReference type="SUPFAM" id="SSF57756">
    <property type="entry name" value="Retrovirus zinc finger-like domains"/>
    <property type="match status" value="1"/>
</dbReference>
<keyword evidence="6" id="KW-1185">Reference proteome</keyword>
<gene>
    <name evidence="5" type="ORF">MEDL_26100</name>
</gene>
<evidence type="ECO:0000259" key="4">
    <source>
        <dbReference type="PROSITE" id="PS50158"/>
    </source>
</evidence>
<organism evidence="5 6">
    <name type="scientific">Mytilus edulis</name>
    <name type="common">Blue mussel</name>
    <dbReference type="NCBI Taxonomy" id="6550"/>
    <lineage>
        <taxon>Eukaryota</taxon>
        <taxon>Metazoa</taxon>
        <taxon>Spiralia</taxon>
        <taxon>Lophotrochozoa</taxon>
        <taxon>Mollusca</taxon>
        <taxon>Bivalvia</taxon>
        <taxon>Autobranchia</taxon>
        <taxon>Pteriomorphia</taxon>
        <taxon>Mytilida</taxon>
        <taxon>Mytiloidea</taxon>
        <taxon>Mytilidae</taxon>
        <taxon>Mytilinae</taxon>
        <taxon>Mytilus</taxon>
    </lineage>
</organism>
<dbReference type="Gene3D" id="4.10.60.10">
    <property type="entry name" value="Zinc finger, CCHC-type"/>
    <property type="match status" value="1"/>
</dbReference>
<protein>
    <recommendedName>
        <fullName evidence="4">CCHC-type domain-containing protein</fullName>
    </recommendedName>
</protein>
<keyword evidence="2" id="KW-0862">Zinc</keyword>
<feature type="compositionally biased region" description="Polar residues" evidence="3">
    <location>
        <begin position="19"/>
        <end position="35"/>
    </location>
</feature>
<dbReference type="PANTHER" id="PTHR19963:SF30">
    <property type="entry name" value="ENDONUCLEASE_EXONUCLEASE_PHOSPHATASE DOMAIN-CONTAINING PROTEIN"/>
    <property type="match status" value="1"/>
</dbReference>
<keyword evidence="1" id="KW-0378">Hydrolase</keyword>
<feature type="domain" description="CCHC-type" evidence="4">
    <location>
        <begin position="286"/>
        <end position="301"/>
    </location>
</feature>
<dbReference type="Pfam" id="PF00077">
    <property type="entry name" value="RVP"/>
    <property type="match status" value="1"/>
</dbReference>
<feature type="region of interest" description="Disordered" evidence="3">
    <location>
        <begin position="303"/>
        <end position="329"/>
    </location>
</feature>
<dbReference type="Pfam" id="PF00098">
    <property type="entry name" value="zf-CCHC"/>
    <property type="match status" value="1"/>
</dbReference>
<dbReference type="OrthoDB" id="6147719at2759"/>
<dbReference type="EMBL" id="CAJPWZ010001289">
    <property type="protein sequence ID" value="CAG2212108.1"/>
    <property type="molecule type" value="Genomic_DNA"/>
</dbReference>
<feature type="compositionally biased region" description="Polar residues" evidence="3">
    <location>
        <begin position="85"/>
        <end position="120"/>
    </location>
</feature>
<dbReference type="PANTHER" id="PTHR19963">
    <property type="entry name" value="CCHC-TYPE DOMAIN-CONTAINING PROTEIN"/>
    <property type="match status" value="1"/>
</dbReference>
<feature type="region of interest" description="Disordered" evidence="3">
    <location>
        <begin position="209"/>
        <end position="228"/>
    </location>
</feature>
<dbReference type="GO" id="GO:0006508">
    <property type="term" value="P:proteolysis"/>
    <property type="evidence" value="ECO:0007669"/>
    <property type="project" value="InterPro"/>
</dbReference>
<dbReference type="GO" id="GO:0003676">
    <property type="term" value="F:nucleic acid binding"/>
    <property type="evidence" value="ECO:0007669"/>
    <property type="project" value="InterPro"/>
</dbReference>
<dbReference type="InterPro" id="IPR001969">
    <property type="entry name" value="Aspartic_peptidase_AS"/>
</dbReference>
<keyword evidence="2" id="KW-0863">Zinc-finger</keyword>
<feature type="region of interest" description="Disordered" evidence="3">
    <location>
        <begin position="19"/>
        <end position="40"/>
    </location>
</feature>
<dbReference type="GO" id="GO:0008270">
    <property type="term" value="F:zinc ion binding"/>
    <property type="evidence" value="ECO:0007669"/>
    <property type="project" value="UniProtKB-KW"/>
</dbReference>
<dbReference type="PROSITE" id="PS00141">
    <property type="entry name" value="ASP_PROTEASE"/>
    <property type="match status" value="1"/>
</dbReference>
<dbReference type="InterPro" id="IPR036875">
    <property type="entry name" value="Znf_CCHC_sf"/>
</dbReference>
<dbReference type="GO" id="GO:0004190">
    <property type="term" value="F:aspartic-type endopeptidase activity"/>
    <property type="evidence" value="ECO:0007669"/>
    <property type="project" value="InterPro"/>
</dbReference>
<dbReference type="AlphaFoldDB" id="A0A8S3RU62"/>
<sequence length="603" mass="66712">MSNIDDQIAEISRQIQSLSESTIQHGQGFISSTPRGQGVRPKVVENKEHDSGVVTTGPSLSTPVGLAVGDTLPLLDRDIITNPQVNNRKSIGQDKIQNFSPKQESTKNQSTAHTVSSGSNDVKIKPSKYDGLTPWIDYFSHFEMCALVNRWSEHQKRDTLAKEQFLDALIDSEIRLRIKQSRPKGLNDTIRLAVELEAYNKAESRTMKSMGHLRQTTSDERTEASNSPDTVVSIENMATWMQTMENNLQSLTKDMMTLKDLNSQKKFQPRGETYNTQSNRKRGGPCFSCGEIGHFARNCPNSVKKQNARGGYTKGPDTDGSVRTLKSGEKAANKDKGAVISASEDAGMYVELLIHDILVKFVVDTGATLTLVSTKVYDLIPDLYRPHLSATKSQIKSACGNYLNLRGKGNFKLDFGTERFTSEAVVTELQVDGILGLDFMKKNKCLVDVSENIFHIDNLSVPLIFQGTLGCFRVVSTESVTIPARSEIVVSGKVCLSEGQTLPTNDVLVEASENKGKDYILMARSLVKSNDSIPVRLMNVENEAKTIFPGTTIAQMCEISHVAKYLPSQNDGQNKKGLRSDLHDLLNRTSDKLSRSENRRSKV</sequence>